<gene>
    <name evidence="2" type="ORF">Taro_029606</name>
</gene>
<dbReference type="InterPro" id="IPR037177">
    <property type="entry name" value="DLC_sf"/>
</dbReference>
<comment type="caution">
    <text evidence="2">The sequence shown here is derived from an EMBL/GenBank/DDBJ whole genome shotgun (WGS) entry which is preliminary data.</text>
</comment>
<dbReference type="Pfam" id="PF01221">
    <property type="entry name" value="Dynein_light"/>
    <property type="match status" value="1"/>
</dbReference>
<dbReference type="PANTHER" id="PTHR11886">
    <property type="entry name" value="DYNEIN LIGHT CHAIN"/>
    <property type="match status" value="1"/>
</dbReference>
<dbReference type="GO" id="GO:0045505">
    <property type="term" value="F:dynein intermediate chain binding"/>
    <property type="evidence" value="ECO:0007669"/>
    <property type="project" value="TreeGrafter"/>
</dbReference>
<dbReference type="SUPFAM" id="SSF54648">
    <property type="entry name" value="DLC"/>
    <property type="match status" value="1"/>
</dbReference>
<dbReference type="PANTHER" id="PTHR11886:SF56">
    <property type="entry name" value="OS02G0580400 PROTEIN"/>
    <property type="match status" value="1"/>
</dbReference>
<proteinExistence type="predicted"/>
<dbReference type="SMART" id="SM01375">
    <property type="entry name" value="Dynein_light"/>
    <property type="match status" value="1"/>
</dbReference>
<accession>A0A843VXP3</accession>
<protein>
    <recommendedName>
        <fullName evidence="4">Dynein light chain</fullName>
    </recommendedName>
</protein>
<dbReference type="OrthoDB" id="10033309at2759"/>
<evidence type="ECO:0000256" key="1">
    <source>
        <dbReference type="SAM" id="MobiDB-lite"/>
    </source>
</evidence>
<sequence>MGLTVPWCTTLFAMHLSTQPRPVRGRLGNGQPLHSKEELFSRATLRMRDLLPCASCLLAMERRAPDGGNKRKEEDKCSKQVVPNLPLPPPPRPPRRALPLWSSSDVKLAAVAAGLRVRPRAADMPPSVQERAFRVARSLVEAAPSRRRPNLTRLALALKKEFDGSYGPAWHCVVGRSFGSYLTHSPGGFVYFSLDGSDDADLFLLLFQTHLQPL</sequence>
<dbReference type="AlphaFoldDB" id="A0A843VXP3"/>
<dbReference type="EMBL" id="NMUH01001977">
    <property type="protein sequence ID" value="MQL96923.1"/>
    <property type="molecule type" value="Genomic_DNA"/>
</dbReference>
<feature type="region of interest" description="Disordered" evidence="1">
    <location>
        <begin position="65"/>
        <end position="99"/>
    </location>
</feature>
<evidence type="ECO:0008006" key="4">
    <source>
        <dbReference type="Google" id="ProtNLM"/>
    </source>
</evidence>
<dbReference type="GO" id="GO:0005868">
    <property type="term" value="C:cytoplasmic dynein complex"/>
    <property type="evidence" value="ECO:0007669"/>
    <property type="project" value="TreeGrafter"/>
</dbReference>
<dbReference type="InterPro" id="IPR001372">
    <property type="entry name" value="Dynein_light_chain_typ-1/2"/>
</dbReference>
<organism evidence="2 3">
    <name type="scientific">Colocasia esculenta</name>
    <name type="common">Wild taro</name>
    <name type="synonym">Arum esculentum</name>
    <dbReference type="NCBI Taxonomy" id="4460"/>
    <lineage>
        <taxon>Eukaryota</taxon>
        <taxon>Viridiplantae</taxon>
        <taxon>Streptophyta</taxon>
        <taxon>Embryophyta</taxon>
        <taxon>Tracheophyta</taxon>
        <taxon>Spermatophyta</taxon>
        <taxon>Magnoliopsida</taxon>
        <taxon>Liliopsida</taxon>
        <taxon>Araceae</taxon>
        <taxon>Aroideae</taxon>
        <taxon>Colocasieae</taxon>
        <taxon>Colocasia</taxon>
    </lineage>
</organism>
<dbReference type="GO" id="GO:0007017">
    <property type="term" value="P:microtubule-based process"/>
    <property type="evidence" value="ECO:0007669"/>
    <property type="project" value="InterPro"/>
</dbReference>
<evidence type="ECO:0000313" key="3">
    <source>
        <dbReference type="Proteomes" id="UP000652761"/>
    </source>
</evidence>
<name>A0A843VXP3_COLES</name>
<feature type="compositionally biased region" description="Basic and acidic residues" evidence="1">
    <location>
        <begin position="65"/>
        <end position="78"/>
    </location>
</feature>
<keyword evidence="3" id="KW-1185">Reference proteome</keyword>
<dbReference type="Proteomes" id="UP000652761">
    <property type="component" value="Unassembled WGS sequence"/>
</dbReference>
<dbReference type="Gene3D" id="3.30.740.10">
    <property type="entry name" value="Protein Inhibitor Of Neuronal Nitric Oxide Synthase"/>
    <property type="match status" value="1"/>
</dbReference>
<evidence type="ECO:0000313" key="2">
    <source>
        <dbReference type="EMBL" id="MQL96923.1"/>
    </source>
</evidence>
<reference evidence="2" key="1">
    <citation type="submission" date="2017-07" db="EMBL/GenBank/DDBJ databases">
        <title>Taro Niue Genome Assembly and Annotation.</title>
        <authorList>
            <person name="Atibalentja N."/>
            <person name="Keating K."/>
            <person name="Fields C.J."/>
        </authorList>
    </citation>
    <scope>NUCLEOTIDE SEQUENCE</scope>
    <source>
        <strain evidence="2">Niue_2</strain>
        <tissue evidence="2">Leaf</tissue>
    </source>
</reference>